<keyword evidence="1" id="KW-1133">Transmembrane helix</keyword>
<feature type="transmembrane region" description="Helical" evidence="1">
    <location>
        <begin position="79"/>
        <end position="100"/>
    </location>
</feature>
<dbReference type="AlphaFoldDB" id="A0A1W1C2F2"/>
<reference evidence="2" key="1">
    <citation type="submission" date="2016-10" db="EMBL/GenBank/DDBJ databases">
        <authorList>
            <person name="de Groot N.N."/>
        </authorList>
    </citation>
    <scope>NUCLEOTIDE SEQUENCE</scope>
</reference>
<organism evidence="2">
    <name type="scientific">hydrothermal vent metagenome</name>
    <dbReference type="NCBI Taxonomy" id="652676"/>
    <lineage>
        <taxon>unclassified sequences</taxon>
        <taxon>metagenomes</taxon>
        <taxon>ecological metagenomes</taxon>
    </lineage>
</organism>
<dbReference type="EMBL" id="FPHD01000053">
    <property type="protein sequence ID" value="SFV59956.1"/>
    <property type="molecule type" value="Genomic_DNA"/>
</dbReference>
<feature type="transmembrane region" description="Helical" evidence="1">
    <location>
        <begin position="52"/>
        <end position="73"/>
    </location>
</feature>
<keyword evidence="1" id="KW-0472">Membrane</keyword>
<evidence type="ECO:0000256" key="1">
    <source>
        <dbReference type="SAM" id="Phobius"/>
    </source>
</evidence>
<name>A0A1W1C2F2_9ZZZZ</name>
<accession>A0A1W1C2F2</accession>
<keyword evidence="1" id="KW-0812">Transmembrane</keyword>
<gene>
    <name evidence="2" type="ORF">MNB_SV-8-68</name>
</gene>
<feature type="transmembrane region" description="Helical" evidence="1">
    <location>
        <begin position="28"/>
        <end position="45"/>
    </location>
</feature>
<proteinExistence type="predicted"/>
<sequence>MKVLMILAILVTFGIIFFQYSRNKNIKKLFIALATFGMIISLAVVGNVTRPIIPLFMAHIILLILAWGGLMYYLMKEKYFWWIIFSPIVTIGLFLLLEFLDGSRHGILG</sequence>
<evidence type="ECO:0000313" key="2">
    <source>
        <dbReference type="EMBL" id="SFV59956.1"/>
    </source>
</evidence>
<protein>
    <submittedName>
        <fullName evidence="2">Uncharacterized protein</fullName>
    </submittedName>
</protein>